<name>A0A1N7G3P1_9NOCA</name>
<dbReference type="PANTHER" id="PTHR34512:SF30">
    <property type="entry name" value="OUTER MEMBRANE PROTEIN ASSEMBLY FACTOR BAMB"/>
    <property type="match status" value="1"/>
</dbReference>
<feature type="signal peptide" evidence="1">
    <location>
        <begin position="1"/>
        <end position="30"/>
    </location>
</feature>
<dbReference type="OrthoDB" id="6189277at2"/>
<keyword evidence="1" id="KW-0732">Signal</keyword>
<protein>
    <submittedName>
        <fullName evidence="3">Outer membrane protein assembly factor BamB, contains PQQ-like beta-propeller repeat</fullName>
    </submittedName>
</protein>
<proteinExistence type="predicted"/>
<evidence type="ECO:0000256" key="1">
    <source>
        <dbReference type="SAM" id="SignalP"/>
    </source>
</evidence>
<dbReference type="Pfam" id="PF13360">
    <property type="entry name" value="PQQ_2"/>
    <property type="match status" value="1"/>
</dbReference>
<reference evidence="3 4" key="1">
    <citation type="submission" date="2017-01" db="EMBL/GenBank/DDBJ databases">
        <authorList>
            <person name="Mah S.A."/>
            <person name="Swanson W.J."/>
            <person name="Moy G.W."/>
            <person name="Vacquier V.D."/>
        </authorList>
    </citation>
    <scope>NUCLEOTIDE SEQUENCE [LARGE SCALE GENOMIC DNA]</scope>
    <source>
        <strain evidence="3 4">CPCC 203464</strain>
    </source>
</reference>
<dbReference type="InterPro" id="IPR002372">
    <property type="entry name" value="PQQ_rpt_dom"/>
</dbReference>
<keyword evidence="4" id="KW-1185">Reference proteome</keyword>
<accession>A0A1N7G3P1</accession>
<gene>
    <name evidence="3" type="ORF">SAMN05445060_2450</name>
</gene>
<sequence length="440" mass="45699">MPSTVTRRWTHALVTAAVATLAISACSDGADDVSARASVGWSSWGGDAANSNFAYPTVASDVAVRWTRPTGGPISAPVTISGRSNVGVTSDTPSGCNVFYFDPRAGRKNFCTRMASGVELNAMLVDQSDNVYLGEPGRFLALNGSGIIRWRFPTIGAPLPAKFAGPGQVLLVTTQGQVVLFDAQTGDPIAPELDLYPGADPAKPAEGLGDCITGGPHCPIATSPAVDSAARRFYLNIWPKGSIASQVRALSYAPDKGGRTIREAWKSDIPGGVIGAPTLSADNKTLYVFGRLGSLYAIDAATGKPKWDQYIGGYGFGTMTVSPDGLIVPTPVLGGPLLALRDKGTKAEVAWRRDDLGVVGLSTATQSKTVWVPVRDKGGDALSLREVSAADGRDVRTVALPGSVGFVTGVSVSAAGQLATATNLGEVYFLDKPQAKTPTS</sequence>
<dbReference type="Gene3D" id="2.130.10.10">
    <property type="entry name" value="YVTN repeat-like/Quinoprotein amine dehydrogenase"/>
    <property type="match status" value="2"/>
</dbReference>
<dbReference type="EMBL" id="FTNT01000007">
    <property type="protein sequence ID" value="SIS07066.1"/>
    <property type="molecule type" value="Genomic_DNA"/>
</dbReference>
<dbReference type="SMART" id="SM00564">
    <property type="entry name" value="PQQ"/>
    <property type="match status" value="2"/>
</dbReference>
<evidence type="ECO:0000259" key="2">
    <source>
        <dbReference type="Pfam" id="PF13360"/>
    </source>
</evidence>
<dbReference type="AlphaFoldDB" id="A0A1N7G3P1"/>
<dbReference type="SUPFAM" id="SSF50998">
    <property type="entry name" value="Quinoprotein alcohol dehydrogenase-like"/>
    <property type="match status" value="1"/>
</dbReference>
<evidence type="ECO:0000313" key="3">
    <source>
        <dbReference type="EMBL" id="SIS07066.1"/>
    </source>
</evidence>
<dbReference type="RefSeq" id="WP_076479925.1">
    <property type="nucleotide sequence ID" value="NZ_FTNT01000007.1"/>
</dbReference>
<dbReference type="InterPro" id="IPR015943">
    <property type="entry name" value="WD40/YVTN_repeat-like_dom_sf"/>
</dbReference>
<dbReference type="InterPro" id="IPR018391">
    <property type="entry name" value="PQQ_b-propeller_rpt"/>
</dbReference>
<dbReference type="InterPro" id="IPR011047">
    <property type="entry name" value="Quinoprotein_ADH-like_sf"/>
</dbReference>
<organism evidence="3 4">
    <name type="scientific">Williamsia sterculiae</name>
    <dbReference type="NCBI Taxonomy" id="1344003"/>
    <lineage>
        <taxon>Bacteria</taxon>
        <taxon>Bacillati</taxon>
        <taxon>Actinomycetota</taxon>
        <taxon>Actinomycetes</taxon>
        <taxon>Mycobacteriales</taxon>
        <taxon>Nocardiaceae</taxon>
        <taxon>Williamsia</taxon>
    </lineage>
</organism>
<dbReference type="PANTHER" id="PTHR34512">
    <property type="entry name" value="CELL SURFACE PROTEIN"/>
    <property type="match status" value="1"/>
</dbReference>
<dbReference type="Proteomes" id="UP000186218">
    <property type="component" value="Unassembled WGS sequence"/>
</dbReference>
<dbReference type="PROSITE" id="PS51257">
    <property type="entry name" value="PROKAR_LIPOPROTEIN"/>
    <property type="match status" value="1"/>
</dbReference>
<evidence type="ECO:0000313" key="4">
    <source>
        <dbReference type="Proteomes" id="UP000186218"/>
    </source>
</evidence>
<feature type="domain" description="Pyrrolo-quinoline quinone repeat" evidence="2">
    <location>
        <begin position="262"/>
        <end position="411"/>
    </location>
</feature>
<feature type="chain" id="PRO_5012907530" evidence="1">
    <location>
        <begin position="31"/>
        <end position="440"/>
    </location>
</feature>